<dbReference type="AlphaFoldDB" id="A0A2W4U8H7"/>
<proteinExistence type="predicted"/>
<dbReference type="GO" id="GO:0003677">
    <property type="term" value="F:DNA binding"/>
    <property type="evidence" value="ECO:0007669"/>
    <property type="project" value="InterPro"/>
</dbReference>
<dbReference type="InterPro" id="IPR002559">
    <property type="entry name" value="Transposase_11"/>
</dbReference>
<dbReference type="PANTHER" id="PTHR30007">
    <property type="entry name" value="PHP DOMAIN PROTEIN"/>
    <property type="match status" value="1"/>
</dbReference>
<reference evidence="2 3" key="2">
    <citation type="submission" date="2018-06" db="EMBL/GenBank/DDBJ databases">
        <title>Metagenomic assembly of (sub)arctic Cyanobacteria and their associated microbiome from non-axenic cultures.</title>
        <authorList>
            <person name="Baurain D."/>
        </authorList>
    </citation>
    <scope>NUCLEOTIDE SEQUENCE [LARGE SCALE GENOMIC DNA]</scope>
    <source>
        <strain evidence="2">ULC129bin1</strain>
    </source>
</reference>
<gene>
    <name evidence="2" type="ORF">DCF25_13625</name>
</gene>
<dbReference type="GO" id="GO:0004803">
    <property type="term" value="F:transposase activity"/>
    <property type="evidence" value="ECO:0007669"/>
    <property type="project" value="InterPro"/>
</dbReference>
<organism evidence="2 3">
    <name type="scientific">Leptolyngbya foveolarum</name>
    <dbReference type="NCBI Taxonomy" id="47253"/>
    <lineage>
        <taxon>Bacteria</taxon>
        <taxon>Bacillati</taxon>
        <taxon>Cyanobacteriota</taxon>
        <taxon>Cyanophyceae</taxon>
        <taxon>Leptolyngbyales</taxon>
        <taxon>Leptolyngbyaceae</taxon>
        <taxon>Leptolyngbya group</taxon>
        <taxon>Leptolyngbya</taxon>
    </lineage>
</organism>
<evidence type="ECO:0000259" key="1">
    <source>
        <dbReference type="Pfam" id="PF01609"/>
    </source>
</evidence>
<dbReference type="EMBL" id="QBMC01000093">
    <property type="protein sequence ID" value="PZO15370.1"/>
    <property type="molecule type" value="Genomic_DNA"/>
</dbReference>
<dbReference type="GO" id="GO:0006313">
    <property type="term" value="P:DNA transposition"/>
    <property type="evidence" value="ECO:0007669"/>
    <property type="project" value="InterPro"/>
</dbReference>
<feature type="domain" description="Transposase IS4-like" evidence="1">
    <location>
        <begin position="115"/>
        <end position="268"/>
    </location>
</feature>
<dbReference type="Pfam" id="PF01609">
    <property type="entry name" value="DDE_Tnp_1"/>
    <property type="match status" value="1"/>
</dbReference>
<evidence type="ECO:0000313" key="2">
    <source>
        <dbReference type="EMBL" id="PZO15370.1"/>
    </source>
</evidence>
<comment type="caution">
    <text evidence="2">The sequence shown here is derived from an EMBL/GenBank/DDBJ whole genome shotgun (WGS) entry which is preliminary data.</text>
</comment>
<dbReference type="PANTHER" id="PTHR30007:SF0">
    <property type="entry name" value="TRANSPOSASE"/>
    <property type="match status" value="1"/>
</dbReference>
<reference evidence="3" key="1">
    <citation type="submission" date="2018-04" db="EMBL/GenBank/DDBJ databases">
        <authorList>
            <person name="Cornet L."/>
        </authorList>
    </citation>
    <scope>NUCLEOTIDE SEQUENCE [LARGE SCALE GENOMIC DNA]</scope>
</reference>
<accession>A0A2W4U8H7</accession>
<sequence>MAQSQSWQWIPTHLTLEQFEKFVLPHLHIGSRGPQPKLALHVIFNYILKLLYLGCQWKELPIEKDKEGRPEIHYSRIYGAFRRYETQGCFDLIFAGSVSILSLKGQLDISVIHGDGTTTAAKKGGDNLGFSGHKHMKGDKVVAFCDRNCNVIAPFVSAPGNRNESPLLKEALPQVTRIAKQVGLDLNKTIVSLDGVYDSRANRKAIFNRGMVPNIPENRRGRKTPKRGRKPIFNPAIFQERFYTIERVFAWEDKFRRLLRRFERISKLHYALKSLAYTMINLRHFC</sequence>
<protein>
    <recommendedName>
        <fullName evidence="1">Transposase IS4-like domain-containing protein</fullName>
    </recommendedName>
</protein>
<evidence type="ECO:0000313" key="3">
    <source>
        <dbReference type="Proteomes" id="UP000249354"/>
    </source>
</evidence>
<dbReference type="Proteomes" id="UP000249354">
    <property type="component" value="Unassembled WGS sequence"/>
</dbReference>
<name>A0A2W4U8H7_9CYAN</name>